<evidence type="ECO:0000313" key="6">
    <source>
        <dbReference type="Proteomes" id="UP000449193"/>
    </source>
</evidence>
<comment type="similarity">
    <text evidence="1">Belongs to the carbohydrate kinase PfkB family.</text>
</comment>
<evidence type="ECO:0000313" key="5">
    <source>
        <dbReference type="EMBL" id="MTS50376.1"/>
    </source>
</evidence>
<protein>
    <recommendedName>
        <fullName evidence="4">Carbohydrate kinase PfkB domain-containing protein</fullName>
    </recommendedName>
</protein>
<accession>A0A6I3Q3Q9</accession>
<dbReference type="GO" id="GO:0016301">
    <property type="term" value="F:kinase activity"/>
    <property type="evidence" value="ECO:0007669"/>
    <property type="project" value="UniProtKB-KW"/>
</dbReference>
<evidence type="ECO:0000259" key="4">
    <source>
        <dbReference type="Pfam" id="PF00294"/>
    </source>
</evidence>
<dbReference type="PANTHER" id="PTHR43085">
    <property type="entry name" value="HEXOKINASE FAMILY MEMBER"/>
    <property type="match status" value="1"/>
</dbReference>
<gene>
    <name evidence="5" type="ORF">GMD52_02315</name>
</gene>
<dbReference type="InterPro" id="IPR029056">
    <property type="entry name" value="Ribokinase-like"/>
</dbReference>
<feature type="domain" description="Carbohydrate kinase PfkB" evidence="4">
    <location>
        <begin position="23"/>
        <end position="274"/>
    </location>
</feature>
<keyword evidence="3" id="KW-0418">Kinase</keyword>
<name>A0A6I3Q3Q9_9FIRM</name>
<dbReference type="AlphaFoldDB" id="A0A6I3Q3Q9"/>
<dbReference type="Pfam" id="PF00294">
    <property type="entry name" value="PfkB"/>
    <property type="match status" value="1"/>
</dbReference>
<dbReference type="Proteomes" id="UP000449193">
    <property type="component" value="Unassembled WGS sequence"/>
</dbReference>
<dbReference type="InterPro" id="IPR011611">
    <property type="entry name" value="PfkB_dom"/>
</dbReference>
<dbReference type="Gene3D" id="3.40.1190.20">
    <property type="match status" value="1"/>
</dbReference>
<reference evidence="5 6" key="1">
    <citation type="journal article" date="2019" name="Nat. Med.">
        <title>A library of human gut bacterial isolates paired with longitudinal multiomics data enables mechanistic microbiome research.</title>
        <authorList>
            <person name="Poyet M."/>
            <person name="Groussin M."/>
            <person name="Gibbons S.M."/>
            <person name="Avila-Pacheco J."/>
            <person name="Jiang X."/>
            <person name="Kearney S.M."/>
            <person name="Perrotta A.R."/>
            <person name="Berdy B."/>
            <person name="Zhao S."/>
            <person name="Lieberman T.D."/>
            <person name="Swanson P.K."/>
            <person name="Smith M."/>
            <person name="Roesemann S."/>
            <person name="Alexander J.E."/>
            <person name="Rich S.A."/>
            <person name="Livny J."/>
            <person name="Vlamakis H."/>
            <person name="Clish C."/>
            <person name="Bullock K."/>
            <person name="Deik A."/>
            <person name="Scott J."/>
            <person name="Pierce K.A."/>
            <person name="Xavier R.J."/>
            <person name="Alm E.J."/>
        </authorList>
    </citation>
    <scope>NUCLEOTIDE SEQUENCE [LARGE SCALE GENOMIC DNA]</scope>
    <source>
        <strain evidence="5 6">BIOML-A7</strain>
    </source>
</reference>
<dbReference type="SUPFAM" id="SSF53613">
    <property type="entry name" value="Ribokinase-like"/>
    <property type="match status" value="1"/>
</dbReference>
<evidence type="ECO:0000256" key="3">
    <source>
        <dbReference type="ARBA" id="ARBA00022777"/>
    </source>
</evidence>
<evidence type="ECO:0000256" key="1">
    <source>
        <dbReference type="ARBA" id="ARBA00010688"/>
    </source>
</evidence>
<comment type="caution">
    <text evidence="5">The sequence shown here is derived from an EMBL/GenBank/DDBJ whole genome shotgun (WGS) entry which is preliminary data.</text>
</comment>
<dbReference type="PANTHER" id="PTHR43085:SF41">
    <property type="entry name" value="FRUCTOSELYSINE 6-KINASE"/>
    <property type="match status" value="1"/>
</dbReference>
<proteinExistence type="inferred from homology"/>
<keyword evidence="2" id="KW-0808">Transferase</keyword>
<organism evidence="5 6">
    <name type="scientific">Ruthenibacterium lactatiformans</name>
    <dbReference type="NCBI Taxonomy" id="1550024"/>
    <lineage>
        <taxon>Bacteria</taxon>
        <taxon>Bacillati</taxon>
        <taxon>Bacillota</taxon>
        <taxon>Clostridia</taxon>
        <taxon>Eubacteriales</taxon>
        <taxon>Oscillospiraceae</taxon>
        <taxon>Ruthenibacterium</taxon>
    </lineage>
</organism>
<sequence length="304" mass="33256">MYTKEIRKPARLACVGLNVVDCYQNQGKAYPGGNEYNVSIFARRLGAQAAFIGCFGKDFYSGANYALALQAGVDLSRCRHYPEECGMAMVTLEQGDRTFLGSNNGGVTGRHPVRLDEADLRFLEKYDITVSDRYSRMAPAEFAKLAAKGIPLAYDFGDEEPDELTWAVLPHCTVAFFSCSHRKDQEIDDLAQKGLAAGCRAVVMTMGARGARTYARGMDDPVCCAARVGPVLDTMGAGDSFLTAFLVTAIQKFALAPQGSGEWMECMQAGTQFAFENCGFYGSIGYGLPCPQDSEYQNIQFKRR</sequence>
<evidence type="ECO:0000256" key="2">
    <source>
        <dbReference type="ARBA" id="ARBA00022679"/>
    </source>
</evidence>
<dbReference type="InterPro" id="IPR050306">
    <property type="entry name" value="PfkB_Carbo_kinase"/>
</dbReference>
<dbReference type="EMBL" id="WMZR01000002">
    <property type="protein sequence ID" value="MTS50376.1"/>
    <property type="molecule type" value="Genomic_DNA"/>
</dbReference>